<name>A0A9J6QQE6_9FIRM</name>
<dbReference type="EMBL" id="JAOSHN010000003">
    <property type="protein sequence ID" value="MCU7378234.1"/>
    <property type="molecule type" value="Genomic_DNA"/>
</dbReference>
<reference evidence="2" key="1">
    <citation type="submission" date="2022-09" db="EMBL/GenBank/DDBJ databases">
        <title>Culturomic study of gut microbiota in children with autism spectrum disorder.</title>
        <authorList>
            <person name="Efimov B.A."/>
            <person name="Chaplin A.V."/>
            <person name="Sokolova S.R."/>
            <person name="Pikina A.P."/>
            <person name="Korzhanova M."/>
            <person name="Belova V."/>
            <person name="Korostin D."/>
        </authorList>
    </citation>
    <scope>NUCLEOTIDE SEQUENCE</scope>
    <source>
        <strain evidence="2">ASD5510</strain>
    </source>
</reference>
<organism evidence="2 3">
    <name type="scientific">Hominibacterium faecale</name>
    <dbReference type="NCBI Taxonomy" id="2839743"/>
    <lineage>
        <taxon>Bacteria</taxon>
        <taxon>Bacillati</taxon>
        <taxon>Bacillota</taxon>
        <taxon>Clostridia</taxon>
        <taxon>Peptostreptococcales</taxon>
        <taxon>Anaerovoracaceae</taxon>
        <taxon>Hominibacterium</taxon>
    </lineage>
</organism>
<evidence type="ECO:0000313" key="2">
    <source>
        <dbReference type="EMBL" id="MCU7378234.1"/>
    </source>
</evidence>
<dbReference type="AlphaFoldDB" id="A0A9J6QQE6"/>
<protein>
    <submittedName>
        <fullName evidence="2">Uncharacterized protein</fullName>
    </submittedName>
</protein>
<proteinExistence type="predicted"/>
<evidence type="ECO:0000256" key="1">
    <source>
        <dbReference type="SAM" id="Coils"/>
    </source>
</evidence>
<keyword evidence="1" id="KW-0175">Coiled coil</keyword>
<gene>
    <name evidence="2" type="ORF">OBO34_07680</name>
</gene>
<comment type="caution">
    <text evidence="2">The sequence shown here is derived from an EMBL/GenBank/DDBJ whole genome shotgun (WGS) entry which is preliminary data.</text>
</comment>
<dbReference type="Proteomes" id="UP001065549">
    <property type="component" value="Unassembled WGS sequence"/>
</dbReference>
<feature type="non-terminal residue" evidence="2">
    <location>
        <position position="1"/>
    </location>
</feature>
<evidence type="ECO:0000313" key="3">
    <source>
        <dbReference type="Proteomes" id="UP001065549"/>
    </source>
</evidence>
<keyword evidence="3" id="KW-1185">Reference proteome</keyword>
<feature type="coiled-coil region" evidence="1">
    <location>
        <begin position="6"/>
        <end position="40"/>
    </location>
</feature>
<sequence length="90" mass="10825">DMRSEMKDMRSEMKDMRSDIEVLKEDMVNVKADIVLLKSEVYDIRVELRELSEREERHYYMLQNSIGDAFESIKILDRKKLDKEALKKII</sequence>
<dbReference type="RefSeq" id="WP_415270810.1">
    <property type="nucleotide sequence ID" value="NZ_JAOSHN010000003.1"/>
</dbReference>
<accession>A0A9J6QQE6</accession>